<dbReference type="EMBL" id="JAGPYM010000006">
    <property type="protein sequence ID" value="KAH6892953.1"/>
    <property type="molecule type" value="Genomic_DNA"/>
</dbReference>
<dbReference type="Gene3D" id="3.40.50.720">
    <property type="entry name" value="NAD(P)-binding Rossmann-like Domain"/>
    <property type="match status" value="1"/>
</dbReference>
<evidence type="ECO:0000313" key="1">
    <source>
        <dbReference type="EMBL" id="KAH6892953.1"/>
    </source>
</evidence>
<dbReference type="InterPro" id="IPR036291">
    <property type="entry name" value="NAD(P)-bd_dom_sf"/>
</dbReference>
<organism evidence="1 2">
    <name type="scientific">Thelonectria olida</name>
    <dbReference type="NCBI Taxonomy" id="1576542"/>
    <lineage>
        <taxon>Eukaryota</taxon>
        <taxon>Fungi</taxon>
        <taxon>Dikarya</taxon>
        <taxon>Ascomycota</taxon>
        <taxon>Pezizomycotina</taxon>
        <taxon>Sordariomycetes</taxon>
        <taxon>Hypocreomycetidae</taxon>
        <taxon>Hypocreales</taxon>
        <taxon>Nectriaceae</taxon>
        <taxon>Thelonectria</taxon>
    </lineage>
</organism>
<protein>
    <submittedName>
        <fullName evidence="1">Uncharacterized protein</fullName>
    </submittedName>
</protein>
<dbReference type="PANTHER" id="PTHR43677:SF11">
    <property type="entry name" value="ZINC-CONTAINING ALCOHOL DEHYDROGENASE"/>
    <property type="match status" value="1"/>
</dbReference>
<evidence type="ECO:0000313" key="2">
    <source>
        <dbReference type="Proteomes" id="UP000777438"/>
    </source>
</evidence>
<dbReference type="PANTHER" id="PTHR43677">
    <property type="entry name" value="SHORT-CHAIN DEHYDROGENASE/REDUCTASE"/>
    <property type="match status" value="1"/>
</dbReference>
<dbReference type="InterPro" id="IPR051397">
    <property type="entry name" value="Zn-ADH-like_protein"/>
</dbReference>
<dbReference type="OrthoDB" id="809632at2759"/>
<sequence length="311" mass="33223">MKAARVTSWGSPPEYMDLPDLPTPSDNQLQLKVLAAGVPRVVQARAAGKHPSAFNAPLPYDPSIDGVGIDEATGQKYFINSLSAPLFVERVNVDRNQLIKLDASSDPVSIAALTNPTMGGWLALQCRAVGGCRGRTVVILGATSASGRAAAFVARELGATRVVGISRNEETLATVEGLDERVVLRSPLTLPSGVGPVHIVLDYVGGPVAVELMRAADIEPGENLQYIQVGGLAGEENMTLPMRLLNIKPIRVMASGIGSVSKQELKREIPGLVEVISRMKRPFDVAAFPMAEVQKFWDSEETQGKRLVLVP</sequence>
<accession>A0A9P8WB51</accession>
<dbReference type="SUPFAM" id="SSF50129">
    <property type="entry name" value="GroES-like"/>
    <property type="match status" value="1"/>
</dbReference>
<comment type="caution">
    <text evidence="1">The sequence shown here is derived from an EMBL/GenBank/DDBJ whole genome shotgun (WGS) entry which is preliminary data.</text>
</comment>
<gene>
    <name evidence="1" type="ORF">B0T10DRAFT_527520</name>
</gene>
<dbReference type="Gene3D" id="3.90.180.10">
    <property type="entry name" value="Medium-chain alcohol dehydrogenases, catalytic domain"/>
    <property type="match status" value="2"/>
</dbReference>
<proteinExistence type="predicted"/>
<name>A0A9P8WB51_9HYPO</name>
<keyword evidence="2" id="KW-1185">Reference proteome</keyword>
<dbReference type="InterPro" id="IPR011032">
    <property type="entry name" value="GroES-like_sf"/>
</dbReference>
<dbReference type="AlphaFoldDB" id="A0A9P8WB51"/>
<dbReference type="Proteomes" id="UP000777438">
    <property type="component" value="Unassembled WGS sequence"/>
</dbReference>
<reference evidence="1 2" key="1">
    <citation type="journal article" date="2021" name="Nat. Commun.">
        <title>Genetic determinants of endophytism in the Arabidopsis root mycobiome.</title>
        <authorList>
            <person name="Mesny F."/>
            <person name="Miyauchi S."/>
            <person name="Thiergart T."/>
            <person name="Pickel B."/>
            <person name="Atanasova L."/>
            <person name="Karlsson M."/>
            <person name="Huettel B."/>
            <person name="Barry K.W."/>
            <person name="Haridas S."/>
            <person name="Chen C."/>
            <person name="Bauer D."/>
            <person name="Andreopoulos W."/>
            <person name="Pangilinan J."/>
            <person name="LaButti K."/>
            <person name="Riley R."/>
            <person name="Lipzen A."/>
            <person name="Clum A."/>
            <person name="Drula E."/>
            <person name="Henrissat B."/>
            <person name="Kohler A."/>
            <person name="Grigoriev I.V."/>
            <person name="Martin F.M."/>
            <person name="Hacquard S."/>
        </authorList>
    </citation>
    <scope>NUCLEOTIDE SEQUENCE [LARGE SCALE GENOMIC DNA]</scope>
    <source>
        <strain evidence="1 2">MPI-CAGE-CH-0241</strain>
    </source>
</reference>
<dbReference type="SUPFAM" id="SSF51735">
    <property type="entry name" value="NAD(P)-binding Rossmann-fold domains"/>
    <property type="match status" value="1"/>
</dbReference>
<dbReference type="GO" id="GO:0016491">
    <property type="term" value="F:oxidoreductase activity"/>
    <property type="evidence" value="ECO:0007669"/>
    <property type="project" value="TreeGrafter"/>
</dbReference>